<evidence type="ECO:0000256" key="2">
    <source>
        <dbReference type="ARBA" id="ARBA00022475"/>
    </source>
</evidence>
<dbReference type="InterPro" id="IPR051791">
    <property type="entry name" value="Pra-immunoreactive"/>
</dbReference>
<feature type="transmembrane region" description="Helical" evidence="7">
    <location>
        <begin position="231"/>
        <end position="252"/>
    </location>
</feature>
<protein>
    <submittedName>
        <fullName evidence="10">RDD family protein</fullName>
    </submittedName>
</protein>
<keyword evidence="4 7" id="KW-1133">Transmembrane helix</keyword>
<feature type="domain" description="DUF2510" evidence="9">
    <location>
        <begin position="7"/>
        <end position="36"/>
    </location>
</feature>
<name>A0A502D4U8_9MICO</name>
<evidence type="ECO:0000259" key="9">
    <source>
        <dbReference type="Pfam" id="PF10708"/>
    </source>
</evidence>
<dbReference type="AlphaFoldDB" id="A0A502D4U8"/>
<comment type="caution">
    <text evidence="10">The sequence shown here is derived from an EMBL/GenBank/DDBJ whole genome shotgun (WGS) entry which is preliminary data.</text>
</comment>
<dbReference type="InterPro" id="IPR010432">
    <property type="entry name" value="RDD"/>
</dbReference>
<organism evidence="10 11">
    <name type="scientific">Pedococcus bigeumensis</name>
    <dbReference type="NCBI Taxonomy" id="433644"/>
    <lineage>
        <taxon>Bacteria</taxon>
        <taxon>Bacillati</taxon>
        <taxon>Actinomycetota</taxon>
        <taxon>Actinomycetes</taxon>
        <taxon>Micrococcales</taxon>
        <taxon>Intrasporangiaceae</taxon>
        <taxon>Pedococcus</taxon>
    </lineage>
</organism>
<dbReference type="PANTHER" id="PTHR36115:SF6">
    <property type="entry name" value="PROLINE-RICH ANTIGEN HOMOLOG"/>
    <property type="match status" value="1"/>
</dbReference>
<proteinExistence type="predicted"/>
<dbReference type="Proteomes" id="UP000317722">
    <property type="component" value="Unassembled WGS sequence"/>
</dbReference>
<evidence type="ECO:0000256" key="4">
    <source>
        <dbReference type="ARBA" id="ARBA00022989"/>
    </source>
</evidence>
<feature type="transmembrane region" description="Helical" evidence="7">
    <location>
        <begin position="273"/>
        <end position="294"/>
    </location>
</feature>
<evidence type="ECO:0000313" key="11">
    <source>
        <dbReference type="Proteomes" id="UP000317722"/>
    </source>
</evidence>
<evidence type="ECO:0000256" key="1">
    <source>
        <dbReference type="ARBA" id="ARBA00004651"/>
    </source>
</evidence>
<feature type="domain" description="RDD" evidence="8">
    <location>
        <begin position="156"/>
        <end position="317"/>
    </location>
</feature>
<dbReference type="Pfam" id="PF06271">
    <property type="entry name" value="RDD"/>
    <property type="match status" value="1"/>
</dbReference>
<keyword evidence="3 7" id="KW-0812">Transmembrane</keyword>
<dbReference type="InterPro" id="IPR018929">
    <property type="entry name" value="DUF2510"/>
</dbReference>
<evidence type="ECO:0000256" key="6">
    <source>
        <dbReference type="SAM" id="MobiDB-lite"/>
    </source>
</evidence>
<comment type="subcellular location">
    <subcellularLocation>
        <location evidence="1">Cell membrane</location>
        <topology evidence="1">Multi-pass membrane protein</topology>
    </subcellularLocation>
</comment>
<evidence type="ECO:0000256" key="5">
    <source>
        <dbReference type="ARBA" id="ARBA00023136"/>
    </source>
</evidence>
<keyword evidence="5 7" id="KW-0472">Membrane</keyword>
<evidence type="ECO:0000256" key="7">
    <source>
        <dbReference type="SAM" id="Phobius"/>
    </source>
</evidence>
<dbReference type="RefSeq" id="WP_140737492.1">
    <property type="nucleotide sequence ID" value="NZ_RCZM01000001.1"/>
</dbReference>
<feature type="region of interest" description="Disordered" evidence="6">
    <location>
        <begin position="32"/>
        <end position="155"/>
    </location>
</feature>
<evidence type="ECO:0000313" key="10">
    <source>
        <dbReference type="EMBL" id="TPG19852.1"/>
    </source>
</evidence>
<evidence type="ECO:0000256" key="3">
    <source>
        <dbReference type="ARBA" id="ARBA00022692"/>
    </source>
</evidence>
<keyword evidence="2" id="KW-1003">Cell membrane</keyword>
<dbReference type="GO" id="GO:0005886">
    <property type="term" value="C:plasma membrane"/>
    <property type="evidence" value="ECO:0007669"/>
    <property type="project" value="UniProtKB-SubCell"/>
</dbReference>
<dbReference type="PANTHER" id="PTHR36115">
    <property type="entry name" value="PROLINE-RICH ANTIGEN HOMOLOG-RELATED"/>
    <property type="match status" value="1"/>
</dbReference>
<reference evidence="10 11" key="1">
    <citation type="journal article" date="2019" name="Environ. Microbiol.">
        <title>Species interactions and distinct microbial communities in high Arctic permafrost affected cryosols are associated with the CH4 and CO2 gas fluxes.</title>
        <authorList>
            <person name="Altshuler I."/>
            <person name="Hamel J."/>
            <person name="Turney S."/>
            <person name="Magnuson E."/>
            <person name="Levesque R."/>
            <person name="Greer C."/>
            <person name="Whyte L.G."/>
        </authorList>
    </citation>
    <scope>NUCLEOTIDE SEQUENCE [LARGE SCALE GENOMIC DNA]</scope>
    <source>
        <strain evidence="10 11">S9.3A</strain>
    </source>
</reference>
<dbReference type="EMBL" id="RCZM01000001">
    <property type="protein sequence ID" value="TPG19852.1"/>
    <property type="molecule type" value="Genomic_DNA"/>
</dbReference>
<accession>A0A502D4U8</accession>
<dbReference type="Pfam" id="PF10708">
    <property type="entry name" value="DUF2510"/>
    <property type="match status" value="1"/>
</dbReference>
<keyword evidence="11" id="KW-1185">Reference proteome</keyword>
<gene>
    <name evidence="10" type="ORF">EAH86_02510</name>
</gene>
<feature type="compositionally biased region" description="Low complexity" evidence="6">
    <location>
        <begin position="56"/>
        <end position="128"/>
    </location>
</feature>
<feature type="compositionally biased region" description="Polar residues" evidence="6">
    <location>
        <begin position="32"/>
        <end position="47"/>
    </location>
</feature>
<dbReference type="OrthoDB" id="5244233at2"/>
<evidence type="ECO:0000259" key="8">
    <source>
        <dbReference type="Pfam" id="PF06271"/>
    </source>
</evidence>
<sequence length="328" mass="34589">MDMPTKAGWYDDPENDQQLRYFDGVVWSKHTTPRSTRVNSAAAQPGQQEFPGQGHAPQYPGQVQAQAPQQAPGYAAPTAPGAGAPPAGPATTPGAPQATSPGSPQQAGWQQPGQPGQQYPGQNQQFPGTPQQGGWNATAYPGWQPVPTTPDGQPLASYGRRAGAFAIDFVVTSVLGGLLSAPVQLSSSGELQKAVDDFVAGGTSTSFLDAVMNMSEQNLVPLTLIGLATSFLYHVIFVALLSATPGKLLLGISVRRRAAPGRVGWSIAVRRRLLQTVLGLLPLVPLLQLAYLLGSAVDLSWPLWDDKKQALHDKIAGTNVVVGRQPPR</sequence>